<evidence type="ECO:0000259" key="5">
    <source>
        <dbReference type="Pfam" id="PF01929"/>
    </source>
</evidence>
<name>A0A078BBD7_STYLE</name>
<keyword evidence="3" id="KW-0687">Ribonucleoprotein</keyword>
<dbReference type="InterPro" id="IPR008991">
    <property type="entry name" value="Translation_prot_SH3-like_sf"/>
</dbReference>
<dbReference type="PANTHER" id="PTHR11127:SF2">
    <property type="entry name" value="LARGE RIBOSOMAL SUBUNIT PROTEIN EL14"/>
    <property type="match status" value="1"/>
</dbReference>
<dbReference type="GO" id="GO:0003735">
    <property type="term" value="F:structural constituent of ribosome"/>
    <property type="evidence" value="ECO:0007669"/>
    <property type="project" value="InterPro"/>
</dbReference>
<dbReference type="InterPro" id="IPR014722">
    <property type="entry name" value="Rib_uL2_dom2"/>
</dbReference>
<feature type="domain" description="Large ribosomal subunit protein eL14" evidence="5">
    <location>
        <begin position="224"/>
        <end position="298"/>
    </location>
</feature>
<sequence length="325" mass="37019">MKNEFKQQEKDLYGEDKPDMLLLLNEKQNLQNTLRILTEEVEFLSKKNEKFLKELKQKDFYDAYKNQSEELMKLREAHALLIKMIQSKDLSIDPRSKSIRDVQSQSIGSLISGQENKGRNFMNQLDKGTLPFRKMLTCQTSQKNKTFNAGKLGHEESDEEPYEALQSVQIQDIDQYLDAVFKNFVQPGRVAYVNFGKDLGKVVVIVDIADSTRVLVENPQTGFPRVLYPLRRLTLTGLRVPGVLKGARTGTVKTAAEKYQLSEKWAATAQSKKFTVRAKRASLNDLDRFKVMINRKNRSFKLRHLAKKISGGSKAAAKGKGKGKK</sequence>
<dbReference type="InParanoid" id="A0A078BBD7"/>
<comment type="similarity">
    <text evidence="1">Belongs to the eukaryotic ribosomal protein eL14 family.</text>
</comment>
<dbReference type="GO" id="GO:0003723">
    <property type="term" value="F:RNA binding"/>
    <property type="evidence" value="ECO:0007669"/>
    <property type="project" value="InterPro"/>
</dbReference>
<evidence type="ECO:0000256" key="2">
    <source>
        <dbReference type="ARBA" id="ARBA00022980"/>
    </source>
</evidence>
<feature type="coiled-coil region" evidence="4">
    <location>
        <begin position="20"/>
        <end position="54"/>
    </location>
</feature>
<evidence type="ECO:0000256" key="3">
    <source>
        <dbReference type="ARBA" id="ARBA00023274"/>
    </source>
</evidence>
<dbReference type="InterPro" id="IPR002784">
    <property type="entry name" value="Ribosomal_eL14_dom"/>
</dbReference>
<dbReference type="PANTHER" id="PTHR11127">
    <property type="entry name" value="60S RIBOSOMAL PROTEIN L14"/>
    <property type="match status" value="1"/>
</dbReference>
<accession>A0A078BBD7</accession>
<proteinExistence type="inferred from homology"/>
<keyword evidence="4" id="KW-0175">Coiled coil</keyword>
<dbReference type="Proteomes" id="UP000039865">
    <property type="component" value="Unassembled WGS sequence"/>
</dbReference>
<dbReference type="OrthoDB" id="1875589at2759"/>
<keyword evidence="7" id="KW-1185">Reference proteome</keyword>
<dbReference type="CDD" id="cd23702">
    <property type="entry name" value="eL14"/>
    <property type="match status" value="1"/>
</dbReference>
<evidence type="ECO:0000256" key="1">
    <source>
        <dbReference type="ARBA" id="ARBA00006592"/>
    </source>
</evidence>
<dbReference type="AlphaFoldDB" id="A0A078BBD7"/>
<dbReference type="GO" id="GO:0006412">
    <property type="term" value="P:translation"/>
    <property type="evidence" value="ECO:0007669"/>
    <property type="project" value="InterPro"/>
</dbReference>
<dbReference type="GO" id="GO:0022625">
    <property type="term" value="C:cytosolic large ribosomal subunit"/>
    <property type="evidence" value="ECO:0007669"/>
    <property type="project" value="TreeGrafter"/>
</dbReference>
<dbReference type="Gene3D" id="2.30.30.30">
    <property type="match status" value="1"/>
</dbReference>
<keyword evidence="2 6" id="KW-0689">Ribosomal protein</keyword>
<dbReference type="Gene3D" id="6.10.250.2270">
    <property type="match status" value="1"/>
</dbReference>
<dbReference type="Pfam" id="PF01929">
    <property type="entry name" value="Ribosomal_L14e"/>
    <property type="match status" value="1"/>
</dbReference>
<evidence type="ECO:0000313" key="6">
    <source>
        <dbReference type="EMBL" id="CDW91709.1"/>
    </source>
</evidence>
<gene>
    <name evidence="6" type="primary">Contig17893.g19024</name>
    <name evidence="6" type="ORF">STYLEM_20868</name>
</gene>
<evidence type="ECO:0000256" key="4">
    <source>
        <dbReference type="SAM" id="Coils"/>
    </source>
</evidence>
<dbReference type="GO" id="GO:0042273">
    <property type="term" value="P:ribosomal large subunit biogenesis"/>
    <property type="evidence" value="ECO:0007669"/>
    <property type="project" value="TreeGrafter"/>
</dbReference>
<evidence type="ECO:0000313" key="7">
    <source>
        <dbReference type="Proteomes" id="UP000039865"/>
    </source>
</evidence>
<reference evidence="6 7" key="1">
    <citation type="submission" date="2014-06" db="EMBL/GenBank/DDBJ databases">
        <authorList>
            <person name="Swart Estienne"/>
        </authorList>
    </citation>
    <scope>NUCLEOTIDE SEQUENCE [LARGE SCALE GENOMIC DNA]</scope>
    <source>
        <strain evidence="6 7">130c</strain>
    </source>
</reference>
<dbReference type="SUPFAM" id="SSF50104">
    <property type="entry name" value="Translation proteins SH3-like domain"/>
    <property type="match status" value="1"/>
</dbReference>
<protein>
    <submittedName>
        <fullName evidence="6">60s ribosomal protein l14-like protein</fullName>
    </submittedName>
</protein>
<organism evidence="6 7">
    <name type="scientific">Stylonychia lemnae</name>
    <name type="common">Ciliate</name>
    <dbReference type="NCBI Taxonomy" id="5949"/>
    <lineage>
        <taxon>Eukaryota</taxon>
        <taxon>Sar</taxon>
        <taxon>Alveolata</taxon>
        <taxon>Ciliophora</taxon>
        <taxon>Intramacronucleata</taxon>
        <taxon>Spirotrichea</taxon>
        <taxon>Stichotrichia</taxon>
        <taxon>Sporadotrichida</taxon>
        <taxon>Oxytrichidae</taxon>
        <taxon>Stylonychinae</taxon>
        <taxon>Stylonychia</taxon>
    </lineage>
</organism>
<dbReference type="InterPro" id="IPR039660">
    <property type="entry name" value="Ribosomal_eL14"/>
</dbReference>
<dbReference type="EMBL" id="CCKQ01019687">
    <property type="protein sequence ID" value="CDW91709.1"/>
    <property type="molecule type" value="Genomic_DNA"/>
</dbReference>